<evidence type="ECO:0000313" key="2">
    <source>
        <dbReference type="EMBL" id="QJR28357.1"/>
    </source>
</evidence>
<dbReference type="RefSeq" id="WP_171097133.1">
    <property type="nucleotide sequence ID" value="NZ_CP053084.1"/>
</dbReference>
<dbReference type="Proteomes" id="UP000501130">
    <property type="component" value="Chromosome"/>
</dbReference>
<name>A0ABX6N4S6_9BURK</name>
<feature type="coiled-coil region" evidence="1">
    <location>
        <begin position="195"/>
        <end position="222"/>
    </location>
</feature>
<keyword evidence="3" id="KW-1185">Reference proteome</keyword>
<feature type="coiled-coil region" evidence="1">
    <location>
        <begin position="49"/>
        <end position="80"/>
    </location>
</feature>
<dbReference type="InterPro" id="IPR009335">
    <property type="entry name" value="T3SS_HrpE/ATPase_suE"/>
</dbReference>
<evidence type="ECO:0000313" key="3">
    <source>
        <dbReference type="Proteomes" id="UP000501130"/>
    </source>
</evidence>
<keyword evidence="1" id="KW-0175">Coiled coil</keyword>
<sequence length="231" mass="26564">MSISYTEERMLNLLRKIRFPADVQIHDHLIPARTLKFAQNHHDIVAYARDEAESIIRAANQEANRIREQARQEIAESMQQDLKSIRRTMRQRVKALADTSARICIDISVAALSEFLNTVPDRIKIEKLVKALLEHSLSNQELVLECTTCQINLVQESLGKVISNQAMLRKWEVQIADDLQPFELRIKAAKGSEIQVSIENLMALYKREIENLQKEIKDSIATKGNQYEEVD</sequence>
<protein>
    <recommendedName>
        <fullName evidence="4">Flagellar assembly protein FliH/Type III secretion system HrpE domain-containing protein</fullName>
    </recommendedName>
</protein>
<evidence type="ECO:0008006" key="4">
    <source>
        <dbReference type="Google" id="ProtNLM"/>
    </source>
</evidence>
<evidence type="ECO:0000256" key="1">
    <source>
        <dbReference type="SAM" id="Coils"/>
    </source>
</evidence>
<dbReference type="Pfam" id="PF06188">
    <property type="entry name" value="HrpE"/>
    <property type="match status" value="1"/>
</dbReference>
<dbReference type="Gene3D" id="1.20.5.620">
    <property type="entry name" value="F1F0 ATP synthase subunit B, membrane domain"/>
    <property type="match status" value="1"/>
</dbReference>
<reference evidence="2 3" key="1">
    <citation type="submission" date="2020-05" db="EMBL/GenBank/DDBJ databases">
        <title>Compete genome of Limnobacter sp. SAORIC-580.</title>
        <authorList>
            <person name="Song J."/>
            <person name="Cho J.-C."/>
        </authorList>
    </citation>
    <scope>NUCLEOTIDE SEQUENCE [LARGE SCALE GENOMIC DNA]</scope>
    <source>
        <strain evidence="2 3">SAORIC-580</strain>
    </source>
</reference>
<organism evidence="2 3">
    <name type="scientific">Limnobacter profundi</name>
    <dbReference type="NCBI Taxonomy" id="2732163"/>
    <lineage>
        <taxon>Bacteria</taxon>
        <taxon>Pseudomonadati</taxon>
        <taxon>Pseudomonadota</taxon>
        <taxon>Betaproteobacteria</taxon>
        <taxon>Burkholderiales</taxon>
        <taxon>Burkholderiaceae</taxon>
        <taxon>Limnobacter</taxon>
    </lineage>
</organism>
<proteinExistence type="predicted"/>
<gene>
    <name evidence="2" type="ORF">HKT17_00870</name>
</gene>
<dbReference type="EMBL" id="CP053084">
    <property type="protein sequence ID" value="QJR28357.1"/>
    <property type="molecule type" value="Genomic_DNA"/>
</dbReference>
<accession>A0ABX6N4S6</accession>